<feature type="domain" description="DJ-1/PfpI" evidence="1">
    <location>
        <begin position="11"/>
        <end position="175"/>
    </location>
</feature>
<name>A0A9E7AGI0_9ACTO</name>
<dbReference type="CDD" id="cd03135">
    <property type="entry name" value="GATase1_DJ-1"/>
    <property type="match status" value="1"/>
</dbReference>
<dbReference type="PANTHER" id="PTHR48094">
    <property type="entry name" value="PROTEIN/NUCLEIC ACID DEGLYCASE DJ-1-RELATED"/>
    <property type="match status" value="1"/>
</dbReference>
<dbReference type="PANTHER" id="PTHR48094:SF12">
    <property type="entry name" value="PARKINSON DISEASE PROTEIN 7 HOMOLOG"/>
    <property type="match status" value="1"/>
</dbReference>
<gene>
    <name evidence="2" type="ORF">M3I41_05955</name>
</gene>
<protein>
    <submittedName>
        <fullName evidence="2">DJ-1/PfpI family protein</fullName>
    </submittedName>
</protein>
<evidence type="ECO:0000259" key="1">
    <source>
        <dbReference type="Pfam" id="PF01965"/>
    </source>
</evidence>
<dbReference type="EMBL" id="CP097095">
    <property type="protein sequence ID" value="UQF79151.1"/>
    <property type="molecule type" value="Genomic_DNA"/>
</dbReference>
<dbReference type="Pfam" id="PF01965">
    <property type="entry name" value="DJ-1_PfpI"/>
    <property type="match status" value="1"/>
</dbReference>
<dbReference type="KEGG" id="agh:M3I41_05955"/>
<evidence type="ECO:0000313" key="3">
    <source>
        <dbReference type="Proteomes" id="UP000830236"/>
    </source>
</evidence>
<dbReference type="Gene3D" id="3.40.50.880">
    <property type="match status" value="1"/>
</dbReference>
<dbReference type="InterPro" id="IPR029062">
    <property type="entry name" value="Class_I_gatase-like"/>
</dbReference>
<evidence type="ECO:0000313" key="2">
    <source>
        <dbReference type="EMBL" id="UQF79151.1"/>
    </source>
</evidence>
<dbReference type="InterPro" id="IPR006287">
    <property type="entry name" value="DJ-1"/>
</dbReference>
<sequence>MPTPASVVTDKRVAVMVADGLEEVECLAVVDVLFRAGIGADLLSISDSLEVTSSHGIHFRCDALASQVNLASYALMFLPGGMPGTLNLGASALVTDEVRRRSAAGQPLAAICAAPSILAEHGALQARHATANPGFMDAIAAGGALMSEAAVVRDANLITSRGMGTATELGFEIIRLLLGDDAEQVVASVKQGIVYQR</sequence>
<dbReference type="AlphaFoldDB" id="A0A9E7AGI0"/>
<proteinExistence type="predicted"/>
<dbReference type="Proteomes" id="UP000830236">
    <property type="component" value="Chromosome"/>
</dbReference>
<dbReference type="GO" id="GO:0005737">
    <property type="term" value="C:cytoplasm"/>
    <property type="evidence" value="ECO:0007669"/>
    <property type="project" value="TreeGrafter"/>
</dbReference>
<reference evidence="2" key="1">
    <citation type="submission" date="2022-05" db="EMBL/GenBank/DDBJ databases">
        <title>Using nanopore sequencing to obtain complete genomes from saliva samples.</title>
        <authorList>
            <person name="Baker J.L."/>
        </authorList>
    </citation>
    <scope>NUCLEOTIDE SEQUENCE</scope>
    <source>
        <strain evidence="2">JCVI-JB-Ag32</strain>
    </source>
</reference>
<accession>A0A9E7AGI0</accession>
<dbReference type="NCBIfam" id="TIGR01383">
    <property type="entry name" value="not_thiJ"/>
    <property type="match status" value="1"/>
</dbReference>
<organism evidence="2 3">
    <name type="scientific">Actinomyces graevenitzii</name>
    <dbReference type="NCBI Taxonomy" id="55565"/>
    <lineage>
        <taxon>Bacteria</taxon>
        <taxon>Bacillati</taxon>
        <taxon>Actinomycetota</taxon>
        <taxon>Actinomycetes</taxon>
        <taxon>Actinomycetales</taxon>
        <taxon>Actinomycetaceae</taxon>
        <taxon>Actinomyces</taxon>
    </lineage>
</organism>
<dbReference type="InterPro" id="IPR050325">
    <property type="entry name" value="Prot/Nucl_acid_deglycase"/>
</dbReference>
<dbReference type="InterPro" id="IPR002818">
    <property type="entry name" value="DJ-1/PfpI"/>
</dbReference>
<dbReference type="SUPFAM" id="SSF52317">
    <property type="entry name" value="Class I glutamine amidotransferase-like"/>
    <property type="match status" value="1"/>
</dbReference>